<evidence type="ECO:0000256" key="2">
    <source>
        <dbReference type="SAM" id="MobiDB-lite"/>
    </source>
</evidence>
<sequence length="359" mass="40236">MSSSTLFPPNREHFCDAVISSVVQREAPFRYKSSIRTEWKVDKSSPSAPSYSVGTADKVSVNIPSRLPNITGNKRLVSDTNHHDSPRSKVQKTRAASVADGLSARYAAELELRRQRNRIHQARYKTRQRKLVADLEDSVKKLKTEIPELELQHRLLSYDLPSNTTIWAIAAEYCRLFRHGVKTRVLDTVSLLNDTTPVPTQTQTQLDFFRAVMAHDVTDGVVFGVQALMSSIALQSQCYQEIDLQPLHMNFEPGDSLVVTTKCELTITERTMCYGFPNLVKNGKWSSLAVKMLGKKIVIRGSTHFVRDVTSGRVTRLQWKADLLTPLLHLLGSLEAVSRVFNGARLSPEGLVQQSEACS</sequence>
<dbReference type="CDD" id="cd14686">
    <property type="entry name" value="bZIP"/>
    <property type="match status" value="1"/>
</dbReference>
<dbReference type="Proteomes" id="UP000028582">
    <property type="component" value="Unassembled WGS sequence"/>
</dbReference>
<evidence type="ECO:0008006" key="5">
    <source>
        <dbReference type="Google" id="ProtNLM"/>
    </source>
</evidence>
<reference evidence="3 4" key="1">
    <citation type="submission" date="2013-11" db="EMBL/GenBank/DDBJ databases">
        <title>The Genome Sequence of Phytophthora parasitica P1976.</title>
        <authorList>
            <consortium name="The Broad Institute Genomics Platform"/>
            <person name="Russ C."/>
            <person name="Tyler B."/>
            <person name="Panabieres F."/>
            <person name="Shan W."/>
            <person name="Tripathy S."/>
            <person name="Grunwald N."/>
            <person name="Machado M."/>
            <person name="Johnson C.S."/>
            <person name="Walker B."/>
            <person name="Young S."/>
            <person name="Zeng Q."/>
            <person name="Gargeya S."/>
            <person name="Fitzgerald M."/>
            <person name="Haas B."/>
            <person name="Abouelleil A."/>
            <person name="Allen A.W."/>
            <person name="Alvarado L."/>
            <person name="Arachchi H.M."/>
            <person name="Berlin A.M."/>
            <person name="Chapman S.B."/>
            <person name="Gainer-Dewar J."/>
            <person name="Goldberg J."/>
            <person name="Griggs A."/>
            <person name="Gujja S."/>
            <person name="Hansen M."/>
            <person name="Howarth C."/>
            <person name="Imamovic A."/>
            <person name="Ireland A."/>
            <person name="Larimer J."/>
            <person name="McCowan C."/>
            <person name="Murphy C."/>
            <person name="Pearson M."/>
            <person name="Poon T.W."/>
            <person name="Priest M."/>
            <person name="Roberts A."/>
            <person name="Saif S."/>
            <person name="Shea T."/>
            <person name="Sisk P."/>
            <person name="Sykes S."/>
            <person name="Wortman J."/>
            <person name="Nusbaum C."/>
            <person name="Birren B."/>
        </authorList>
    </citation>
    <scope>NUCLEOTIDE SEQUENCE [LARGE SCALE GENOMIC DNA]</scope>
    <source>
        <strain evidence="3 4">P1976</strain>
    </source>
</reference>
<evidence type="ECO:0000256" key="1">
    <source>
        <dbReference type="SAM" id="Coils"/>
    </source>
</evidence>
<keyword evidence="1" id="KW-0175">Coiled coil</keyword>
<feature type="region of interest" description="Disordered" evidence="2">
    <location>
        <begin position="70"/>
        <end position="91"/>
    </location>
</feature>
<accession>A0A080ZUZ4</accession>
<dbReference type="OrthoDB" id="126839at2759"/>
<evidence type="ECO:0000313" key="4">
    <source>
        <dbReference type="Proteomes" id="UP000028582"/>
    </source>
</evidence>
<evidence type="ECO:0000313" key="3">
    <source>
        <dbReference type="EMBL" id="ETO70455.1"/>
    </source>
</evidence>
<proteinExistence type="predicted"/>
<dbReference type="EMBL" id="ANJA01002335">
    <property type="protein sequence ID" value="ETO70455.1"/>
    <property type="molecule type" value="Genomic_DNA"/>
</dbReference>
<organism evidence="3 4">
    <name type="scientific">Phytophthora nicotianae P1976</name>
    <dbReference type="NCBI Taxonomy" id="1317066"/>
    <lineage>
        <taxon>Eukaryota</taxon>
        <taxon>Sar</taxon>
        <taxon>Stramenopiles</taxon>
        <taxon>Oomycota</taxon>
        <taxon>Peronosporomycetes</taxon>
        <taxon>Peronosporales</taxon>
        <taxon>Peronosporaceae</taxon>
        <taxon>Phytophthora</taxon>
    </lineage>
</organism>
<feature type="compositionally biased region" description="Basic and acidic residues" evidence="2">
    <location>
        <begin position="76"/>
        <end position="87"/>
    </location>
</feature>
<gene>
    <name evidence="3" type="ORF">F444_13064</name>
</gene>
<name>A0A080ZUZ4_PHYNI</name>
<comment type="caution">
    <text evidence="3">The sequence shown here is derived from an EMBL/GenBank/DDBJ whole genome shotgun (WGS) entry which is preliminary data.</text>
</comment>
<protein>
    <recommendedName>
        <fullName evidence="5">BZIP domain-containing protein</fullName>
    </recommendedName>
</protein>
<feature type="coiled-coil region" evidence="1">
    <location>
        <begin position="125"/>
        <end position="152"/>
    </location>
</feature>
<dbReference type="AlphaFoldDB" id="A0A080ZUZ4"/>